<dbReference type="EMBL" id="CM023481">
    <property type="protein sequence ID" value="KAH6946794.1"/>
    <property type="molecule type" value="Genomic_DNA"/>
</dbReference>
<gene>
    <name evidence="1" type="ORF">HPB50_015318</name>
</gene>
<dbReference type="Proteomes" id="UP000821845">
    <property type="component" value="Chromosome 1"/>
</dbReference>
<comment type="caution">
    <text evidence="1">The sequence shown here is derived from an EMBL/GenBank/DDBJ whole genome shotgun (WGS) entry which is preliminary data.</text>
</comment>
<accession>A0ACB7TPL4</accession>
<evidence type="ECO:0000313" key="1">
    <source>
        <dbReference type="EMBL" id="KAH6946794.1"/>
    </source>
</evidence>
<organism evidence="1 2">
    <name type="scientific">Hyalomma asiaticum</name>
    <name type="common">Tick</name>
    <dbReference type="NCBI Taxonomy" id="266040"/>
    <lineage>
        <taxon>Eukaryota</taxon>
        <taxon>Metazoa</taxon>
        <taxon>Ecdysozoa</taxon>
        <taxon>Arthropoda</taxon>
        <taxon>Chelicerata</taxon>
        <taxon>Arachnida</taxon>
        <taxon>Acari</taxon>
        <taxon>Parasitiformes</taxon>
        <taxon>Ixodida</taxon>
        <taxon>Ixodoidea</taxon>
        <taxon>Ixodidae</taxon>
        <taxon>Hyalomminae</taxon>
        <taxon>Hyalomma</taxon>
    </lineage>
</organism>
<sequence>MKNMRCGDAERTTHSCARALGGGARPSSTVPIQHAHVHRSLIPLSGAACPDTSPGRVDAAQTAKHTQHLSPPGWAHGTCEARKLSDSAHNQRARSDPGLVDSI</sequence>
<proteinExistence type="predicted"/>
<reference evidence="1" key="1">
    <citation type="submission" date="2020-05" db="EMBL/GenBank/DDBJ databases">
        <title>Large-scale comparative analyses of tick genomes elucidate their genetic diversity and vector capacities.</title>
        <authorList>
            <person name="Jia N."/>
            <person name="Wang J."/>
            <person name="Shi W."/>
            <person name="Du L."/>
            <person name="Sun Y."/>
            <person name="Zhan W."/>
            <person name="Jiang J."/>
            <person name="Wang Q."/>
            <person name="Zhang B."/>
            <person name="Ji P."/>
            <person name="Sakyi L.B."/>
            <person name="Cui X."/>
            <person name="Yuan T."/>
            <person name="Jiang B."/>
            <person name="Yang W."/>
            <person name="Lam T.T.-Y."/>
            <person name="Chang Q."/>
            <person name="Ding S."/>
            <person name="Wang X."/>
            <person name="Zhu J."/>
            <person name="Ruan X."/>
            <person name="Zhao L."/>
            <person name="Wei J."/>
            <person name="Que T."/>
            <person name="Du C."/>
            <person name="Cheng J."/>
            <person name="Dai P."/>
            <person name="Han X."/>
            <person name="Huang E."/>
            <person name="Gao Y."/>
            <person name="Liu J."/>
            <person name="Shao H."/>
            <person name="Ye R."/>
            <person name="Li L."/>
            <person name="Wei W."/>
            <person name="Wang X."/>
            <person name="Wang C."/>
            <person name="Yang T."/>
            <person name="Huo Q."/>
            <person name="Li W."/>
            <person name="Guo W."/>
            <person name="Chen H."/>
            <person name="Zhou L."/>
            <person name="Ni X."/>
            <person name="Tian J."/>
            <person name="Zhou Y."/>
            <person name="Sheng Y."/>
            <person name="Liu T."/>
            <person name="Pan Y."/>
            <person name="Xia L."/>
            <person name="Li J."/>
            <person name="Zhao F."/>
            <person name="Cao W."/>
        </authorList>
    </citation>
    <scope>NUCLEOTIDE SEQUENCE</scope>
    <source>
        <strain evidence="1">Hyas-2018</strain>
    </source>
</reference>
<protein>
    <submittedName>
        <fullName evidence="1">Uncharacterized protein</fullName>
    </submittedName>
</protein>
<name>A0ACB7TPL4_HYAAI</name>
<keyword evidence="2" id="KW-1185">Reference proteome</keyword>
<evidence type="ECO:0000313" key="2">
    <source>
        <dbReference type="Proteomes" id="UP000821845"/>
    </source>
</evidence>